<dbReference type="EMBL" id="MHQO01000073">
    <property type="protein sequence ID" value="OHA04620.1"/>
    <property type="molecule type" value="Genomic_DNA"/>
</dbReference>
<comment type="caution">
    <text evidence="1">The sequence shown here is derived from an EMBL/GenBank/DDBJ whole genome shotgun (WGS) entry which is preliminary data.</text>
</comment>
<evidence type="ECO:0000313" key="2">
    <source>
        <dbReference type="Proteomes" id="UP000177982"/>
    </source>
</evidence>
<gene>
    <name evidence="1" type="ORF">A2934_01695</name>
</gene>
<reference evidence="1 2" key="1">
    <citation type="journal article" date="2016" name="Nat. Commun.">
        <title>Thousands of microbial genomes shed light on interconnected biogeochemical processes in an aquifer system.</title>
        <authorList>
            <person name="Anantharaman K."/>
            <person name="Brown C.T."/>
            <person name="Hug L.A."/>
            <person name="Sharon I."/>
            <person name="Castelle C.J."/>
            <person name="Probst A.J."/>
            <person name="Thomas B.C."/>
            <person name="Singh A."/>
            <person name="Wilkins M.J."/>
            <person name="Karaoz U."/>
            <person name="Brodie E.L."/>
            <person name="Williams K.H."/>
            <person name="Hubbard S.S."/>
            <person name="Banfield J.F."/>
        </authorList>
    </citation>
    <scope>NUCLEOTIDE SEQUENCE [LARGE SCALE GENOMIC DNA]</scope>
</reference>
<accession>A0A1G2KZB8</accession>
<protein>
    <submittedName>
        <fullName evidence="1">Uncharacterized protein</fullName>
    </submittedName>
</protein>
<name>A0A1G2KZB8_9BACT</name>
<proteinExistence type="predicted"/>
<sequence>MAKKHVSKVGFGLGIGALAAAAAGAYYLYGTASGGRQRKMIRGWALKIRGEVLERLEEMKVVNEKVYHQAVDAVAKKYRGVRSIDKKELDALVKDMKKHWGNIRKRIEGGSK</sequence>
<dbReference type="Proteomes" id="UP000177982">
    <property type="component" value="Unassembled WGS sequence"/>
</dbReference>
<evidence type="ECO:0000313" key="1">
    <source>
        <dbReference type="EMBL" id="OHA04620.1"/>
    </source>
</evidence>
<organism evidence="1 2">
    <name type="scientific">Candidatus Sungbacteria bacterium RIFCSPLOWO2_01_FULL_47_10</name>
    <dbReference type="NCBI Taxonomy" id="1802276"/>
    <lineage>
        <taxon>Bacteria</taxon>
        <taxon>Candidatus Sungiibacteriota</taxon>
    </lineage>
</organism>
<dbReference type="AlphaFoldDB" id="A0A1G2KZB8"/>